<reference evidence="2" key="1">
    <citation type="submission" date="2022-11" db="EMBL/GenBank/DDBJ databases">
        <authorList>
            <person name="Hyden B.L."/>
            <person name="Feng K."/>
            <person name="Yates T."/>
            <person name="Jawdy S."/>
            <person name="Smart L.B."/>
            <person name="Muchero W."/>
        </authorList>
    </citation>
    <scope>NUCLEOTIDE SEQUENCE</scope>
    <source>
        <tissue evidence="2">Shoot tip</tissue>
    </source>
</reference>
<comment type="caution">
    <text evidence="2">The sequence shown here is derived from an EMBL/GenBank/DDBJ whole genome shotgun (WGS) entry which is preliminary data.</text>
</comment>
<evidence type="ECO:0000313" key="2">
    <source>
        <dbReference type="EMBL" id="KAJ6730052.1"/>
    </source>
</evidence>
<proteinExistence type="predicted"/>
<gene>
    <name evidence="2" type="ORF">OIU85_020908</name>
</gene>
<dbReference type="OrthoDB" id="849728at2759"/>
<dbReference type="Proteomes" id="UP001151529">
    <property type="component" value="Chromosome 2"/>
</dbReference>
<keyword evidence="1" id="KW-0175">Coiled coil</keyword>
<dbReference type="EMBL" id="JAPFFL010000004">
    <property type="protein sequence ID" value="KAJ6730052.1"/>
    <property type="molecule type" value="Genomic_DNA"/>
</dbReference>
<dbReference type="AlphaFoldDB" id="A0A9Q0UHE7"/>
<name>A0A9Q0UHE7_SALVM</name>
<organism evidence="2 3">
    <name type="scientific">Salix viminalis</name>
    <name type="common">Common osier</name>
    <name type="synonym">Basket willow</name>
    <dbReference type="NCBI Taxonomy" id="40686"/>
    <lineage>
        <taxon>Eukaryota</taxon>
        <taxon>Viridiplantae</taxon>
        <taxon>Streptophyta</taxon>
        <taxon>Embryophyta</taxon>
        <taxon>Tracheophyta</taxon>
        <taxon>Spermatophyta</taxon>
        <taxon>Magnoliopsida</taxon>
        <taxon>eudicotyledons</taxon>
        <taxon>Gunneridae</taxon>
        <taxon>Pentapetalae</taxon>
        <taxon>rosids</taxon>
        <taxon>fabids</taxon>
        <taxon>Malpighiales</taxon>
        <taxon>Salicaceae</taxon>
        <taxon>Saliceae</taxon>
        <taxon>Salix</taxon>
    </lineage>
</organism>
<evidence type="ECO:0000256" key="1">
    <source>
        <dbReference type="SAM" id="Coils"/>
    </source>
</evidence>
<feature type="coiled-coil region" evidence="1">
    <location>
        <begin position="69"/>
        <end position="103"/>
    </location>
</feature>
<evidence type="ECO:0000313" key="3">
    <source>
        <dbReference type="Proteomes" id="UP001151529"/>
    </source>
</evidence>
<sequence>MMDRGEDRSYSCPSRHSSGLRRPIHLLETHNLLNFRRSRIEIHKLSFRKLRDNKADEQRRRLNLIYEGSHQVLAERDSLKDQLSEANRKLADLENMVRAFQAQASLNHQVSHGKKEEDDGKDKEIERLKGEIGIKNSLITDQQSVGEKVEKRFEYRIEAKDERIRLLKYELAMKDIEIRSLKSQEDRRKDRREEEYIRLRDHIRNAVATLGGAFMFRVVNPPEKGNYYSYDLIGAKT</sequence>
<keyword evidence="3" id="KW-1185">Reference proteome</keyword>
<protein>
    <submittedName>
        <fullName evidence="2">Uncharacterized protein</fullName>
    </submittedName>
</protein>
<reference evidence="2" key="2">
    <citation type="journal article" date="2023" name="Int. J. Mol. Sci.">
        <title>De Novo Assembly and Annotation of 11 Diverse Shrub Willow (Salix) Genomes Reveals Novel Gene Organization in Sex-Linked Regions.</title>
        <authorList>
            <person name="Hyden B."/>
            <person name="Feng K."/>
            <person name="Yates T.B."/>
            <person name="Jawdy S."/>
            <person name="Cereghino C."/>
            <person name="Smart L.B."/>
            <person name="Muchero W."/>
        </authorList>
    </citation>
    <scope>NUCLEOTIDE SEQUENCE [LARGE SCALE GENOMIC DNA]</scope>
    <source>
        <tissue evidence="2">Shoot tip</tissue>
    </source>
</reference>
<accession>A0A9Q0UHE7</accession>